<dbReference type="GO" id="GO:0006707">
    <property type="term" value="P:cholesterol catabolic process"/>
    <property type="evidence" value="ECO:0007669"/>
    <property type="project" value="TreeGrafter"/>
</dbReference>
<comment type="caution">
    <text evidence="3">The sequence shown here is derived from an EMBL/GenBank/DDBJ whole genome shotgun (WGS) entry which is preliminary data.</text>
</comment>
<dbReference type="Pfam" id="PF00067">
    <property type="entry name" value="p450"/>
    <property type="match status" value="1"/>
</dbReference>
<evidence type="ECO:0000256" key="1">
    <source>
        <dbReference type="ARBA" id="ARBA00010617"/>
    </source>
</evidence>
<keyword evidence="2" id="KW-0408">Iron</keyword>
<protein>
    <submittedName>
        <fullName evidence="3">Cytochrome P450</fullName>
    </submittedName>
</protein>
<dbReference type="RefSeq" id="WP_184810275.1">
    <property type="nucleotide sequence ID" value="NZ_JACHJQ010000002.1"/>
</dbReference>
<accession>A0A7W7VDN3</accession>
<dbReference type="InterPro" id="IPR036396">
    <property type="entry name" value="Cyt_P450_sf"/>
</dbReference>
<dbReference type="CDD" id="cd11033">
    <property type="entry name" value="CYP142-like"/>
    <property type="match status" value="1"/>
</dbReference>
<dbReference type="GO" id="GO:0020037">
    <property type="term" value="F:heme binding"/>
    <property type="evidence" value="ECO:0007669"/>
    <property type="project" value="InterPro"/>
</dbReference>
<dbReference type="PANTHER" id="PTHR46696">
    <property type="entry name" value="P450, PUTATIVE (EUROFUNG)-RELATED"/>
    <property type="match status" value="1"/>
</dbReference>
<dbReference type="GO" id="GO:0036199">
    <property type="term" value="F:cholest-4-en-3-one 26-monooxygenase activity"/>
    <property type="evidence" value="ECO:0007669"/>
    <property type="project" value="TreeGrafter"/>
</dbReference>
<name>A0A7W7VDN3_9PSEU</name>
<dbReference type="InterPro" id="IPR001128">
    <property type="entry name" value="Cyt_P450"/>
</dbReference>
<keyword evidence="2" id="KW-0479">Metal-binding</keyword>
<keyword evidence="2" id="KW-0349">Heme</keyword>
<dbReference type="AlphaFoldDB" id="A0A7W7VDN3"/>
<comment type="similarity">
    <text evidence="1 2">Belongs to the cytochrome P450 family.</text>
</comment>
<dbReference type="PANTHER" id="PTHR46696:SF4">
    <property type="entry name" value="BIOTIN BIOSYNTHESIS CYTOCHROME P450"/>
    <property type="match status" value="1"/>
</dbReference>
<keyword evidence="4" id="KW-1185">Reference proteome</keyword>
<proteinExistence type="inferred from homology"/>
<dbReference type="Gene3D" id="1.10.630.10">
    <property type="entry name" value="Cytochrome P450"/>
    <property type="match status" value="1"/>
</dbReference>
<dbReference type="InterPro" id="IPR017972">
    <property type="entry name" value="Cyt_P450_CS"/>
</dbReference>
<keyword evidence="2" id="KW-0503">Monooxygenase</keyword>
<keyword evidence="2" id="KW-0560">Oxidoreductase</keyword>
<sequence length="413" mass="45571">MRITAPPPDVEVPLAEIDLFDPAGYRDGCRHAAWRTLRRTAPVWWHERPGQPGFWSVTGYADCERVLKDHRTFSSASGTVLGSVGAGDPAGGRTISLMDPPDHTALRTTAMRSFSHAVVRDRAGRIEEQVRKLVAPLRDGEQDFAVLVRRLPMAVSGEIIGIPEEHWDPIAHWTAAGLSPEDPAFASGPTTAHTLRRAHHELFARFAELIAHRRRHPGTDLISGLLALRPGGKPMEDGDVLLNCYSFMAGANSTTPHVAAHTLLALIERPDEWARLRADPERVPTMLEEGVRWTATPHHLVRRALRDTRLGDVAIAEGDWVCAWTGSAQRDESVFDRPFHFDPARSPNHHSGFGGGPHYCVGAPLSRFALRVLFTELVTAFERFDLVGPVTHLTSNWINGVVAMPVLGKEVRP</sequence>
<evidence type="ECO:0000256" key="2">
    <source>
        <dbReference type="RuleBase" id="RU000461"/>
    </source>
</evidence>
<organism evidence="3 4">
    <name type="scientific">Actinophytocola algeriensis</name>
    <dbReference type="NCBI Taxonomy" id="1768010"/>
    <lineage>
        <taxon>Bacteria</taxon>
        <taxon>Bacillati</taxon>
        <taxon>Actinomycetota</taxon>
        <taxon>Actinomycetes</taxon>
        <taxon>Pseudonocardiales</taxon>
        <taxon>Pseudonocardiaceae</taxon>
    </lineage>
</organism>
<dbReference type="GO" id="GO:0005506">
    <property type="term" value="F:iron ion binding"/>
    <property type="evidence" value="ECO:0007669"/>
    <property type="project" value="InterPro"/>
</dbReference>
<reference evidence="3 4" key="1">
    <citation type="submission" date="2020-08" db="EMBL/GenBank/DDBJ databases">
        <title>Genomic Encyclopedia of Type Strains, Phase III (KMG-III): the genomes of soil and plant-associated and newly described type strains.</title>
        <authorList>
            <person name="Whitman W."/>
        </authorList>
    </citation>
    <scope>NUCLEOTIDE SEQUENCE [LARGE SCALE GENOMIC DNA]</scope>
    <source>
        <strain evidence="3 4">CECT 8960</strain>
    </source>
</reference>
<dbReference type="Proteomes" id="UP000520767">
    <property type="component" value="Unassembled WGS sequence"/>
</dbReference>
<dbReference type="SUPFAM" id="SSF48264">
    <property type="entry name" value="Cytochrome P450"/>
    <property type="match status" value="1"/>
</dbReference>
<evidence type="ECO:0000313" key="4">
    <source>
        <dbReference type="Proteomes" id="UP000520767"/>
    </source>
</evidence>
<dbReference type="InterPro" id="IPR002397">
    <property type="entry name" value="Cyt_P450_B"/>
</dbReference>
<dbReference type="PRINTS" id="PR00359">
    <property type="entry name" value="BP450"/>
</dbReference>
<dbReference type="PROSITE" id="PS00086">
    <property type="entry name" value="CYTOCHROME_P450"/>
    <property type="match status" value="1"/>
</dbReference>
<dbReference type="GO" id="GO:0008395">
    <property type="term" value="F:steroid hydroxylase activity"/>
    <property type="evidence" value="ECO:0007669"/>
    <property type="project" value="TreeGrafter"/>
</dbReference>
<evidence type="ECO:0000313" key="3">
    <source>
        <dbReference type="EMBL" id="MBB4906165.1"/>
    </source>
</evidence>
<dbReference type="EMBL" id="JACHJQ010000002">
    <property type="protein sequence ID" value="MBB4906165.1"/>
    <property type="molecule type" value="Genomic_DNA"/>
</dbReference>
<gene>
    <name evidence="3" type="ORF">FHR82_002382</name>
</gene>